<dbReference type="RefSeq" id="XP_062789167.1">
    <property type="nucleotide sequence ID" value="XM_062933116.1"/>
</dbReference>
<dbReference type="Proteomes" id="UP001329825">
    <property type="component" value="Chromosome 1"/>
</dbReference>
<reference evidence="2 3" key="1">
    <citation type="submission" date="2024-01" db="EMBL/GenBank/DDBJ databases">
        <title>Comparative genomics of Cryptococcus and Kwoniella reveals pathogenesis evolution and contrasting modes of karyotype evolution via chromosome fusion or intercentromeric recombination.</title>
        <authorList>
            <person name="Coelho M.A."/>
            <person name="David-Palma M."/>
            <person name="Shea T."/>
            <person name="Bowers K."/>
            <person name="McGinley-Smith S."/>
            <person name="Mohammad A.W."/>
            <person name="Gnirke A."/>
            <person name="Yurkov A.M."/>
            <person name="Nowrousian M."/>
            <person name="Sun S."/>
            <person name="Cuomo C.A."/>
            <person name="Heitman J."/>
        </authorList>
    </citation>
    <scope>NUCLEOTIDE SEQUENCE [LARGE SCALE GENOMIC DNA]</scope>
    <source>
        <strain evidence="2">CBS 11374</strain>
    </source>
</reference>
<evidence type="ECO:0000313" key="3">
    <source>
        <dbReference type="Proteomes" id="UP001329825"/>
    </source>
</evidence>
<evidence type="ECO:0000256" key="1">
    <source>
        <dbReference type="SAM" id="MobiDB-lite"/>
    </source>
</evidence>
<organism evidence="2 3">
    <name type="scientific">Kwoniella shivajii</name>
    <dbReference type="NCBI Taxonomy" id="564305"/>
    <lineage>
        <taxon>Eukaryota</taxon>
        <taxon>Fungi</taxon>
        <taxon>Dikarya</taxon>
        <taxon>Basidiomycota</taxon>
        <taxon>Agaricomycotina</taxon>
        <taxon>Tremellomycetes</taxon>
        <taxon>Tremellales</taxon>
        <taxon>Cryptococcaceae</taxon>
        <taxon>Kwoniella</taxon>
    </lineage>
</organism>
<accession>A0ABZ1CSV1</accession>
<name>A0ABZ1CSV1_9TREE</name>
<proteinExistence type="predicted"/>
<keyword evidence="3" id="KW-1185">Reference proteome</keyword>
<dbReference type="GeneID" id="87953490"/>
<sequence>MPKYLDNFYTVYSSDQAADESKEPLQSVTTQPSHPLSTALVQSIYDKAYCDGITSTFLHRAANLLNSNPITSTMVFIFATGAIALSSRITSPSKVKTILGSLKPALQQQQQQQVARKQIRLFGTTLPSFTNSSTAPSAPGPHHGNEGSELVQPKANEYDKLFEKFRQDLLVAQDQADIIEDENGSKSIACKVSTNGTDPVKFSSHFDANSLVDAIQYLMEQKDKGFEGGSVTFESVGSNTSIPSTYYAEDSTTAPVTTSAVDAEHQKMIDEQNAQTPSQVMATEEVWSEVRFEIVSFEDIAGSDDGKYMHVDLWHTGSPDDTKSMKILASTKDGRPTIIYHNGLLFDVVETDDQGIWRFENLALDLFKTMEMSRLKKGELYRPPSSDTSGSLLDPALIDMQLHMERENNIHLFRGPVPEIDNHDLIEAIERGDRIEFWLDHKIGKTMDLRGGGRNELWTVRCANYSLYGEPEWFEVNAVVQFYGLPIGIIIDEHDQYVVDVRQGDQGQYLIKGQEEKEDSAQAEWESI</sequence>
<gene>
    <name evidence="2" type="ORF">IL334_001359</name>
</gene>
<protein>
    <submittedName>
        <fullName evidence="2">Uncharacterized protein</fullName>
    </submittedName>
</protein>
<dbReference type="EMBL" id="CP141881">
    <property type="protein sequence ID" value="WRT64427.1"/>
    <property type="molecule type" value="Genomic_DNA"/>
</dbReference>
<evidence type="ECO:0000313" key="2">
    <source>
        <dbReference type="EMBL" id="WRT64427.1"/>
    </source>
</evidence>
<feature type="region of interest" description="Disordered" evidence="1">
    <location>
        <begin position="130"/>
        <end position="149"/>
    </location>
</feature>